<dbReference type="EMBL" id="BPLQ01006728">
    <property type="protein sequence ID" value="GIY24702.1"/>
    <property type="molecule type" value="Genomic_DNA"/>
</dbReference>
<reference evidence="1 2" key="1">
    <citation type="submission" date="2021-06" db="EMBL/GenBank/DDBJ databases">
        <title>Caerostris darwini draft genome.</title>
        <authorList>
            <person name="Kono N."/>
            <person name="Arakawa K."/>
        </authorList>
    </citation>
    <scope>NUCLEOTIDE SEQUENCE [LARGE SCALE GENOMIC DNA]</scope>
</reference>
<evidence type="ECO:0000313" key="2">
    <source>
        <dbReference type="Proteomes" id="UP001054837"/>
    </source>
</evidence>
<protein>
    <submittedName>
        <fullName evidence="1">Uncharacterized protein</fullName>
    </submittedName>
</protein>
<evidence type="ECO:0000313" key="1">
    <source>
        <dbReference type="EMBL" id="GIY24702.1"/>
    </source>
</evidence>
<accession>A0AAV4RX80</accession>
<gene>
    <name evidence="1" type="ORF">CDAR_401521</name>
</gene>
<sequence>MSVAVVCSTSSAVSSGGVNERILRFVLPKLLQNFVCTHTETLFPKRKNLKSQLDLPKAALMKLQTRTRTLLQDNHPSVGLKILSLQPLRTFEACSPWRVAQEGELFIDSVLSADVPSTLPGNGWGRGECVVRKCVVLGNVQNGALH</sequence>
<proteinExistence type="predicted"/>
<organism evidence="1 2">
    <name type="scientific">Caerostris darwini</name>
    <dbReference type="NCBI Taxonomy" id="1538125"/>
    <lineage>
        <taxon>Eukaryota</taxon>
        <taxon>Metazoa</taxon>
        <taxon>Ecdysozoa</taxon>
        <taxon>Arthropoda</taxon>
        <taxon>Chelicerata</taxon>
        <taxon>Arachnida</taxon>
        <taxon>Araneae</taxon>
        <taxon>Araneomorphae</taxon>
        <taxon>Entelegynae</taxon>
        <taxon>Araneoidea</taxon>
        <taxon>Araneidae</taxon>
        <taxon>Caerostris</taxon>
    </lineage>
</organism>
<keyword evidence="2" id="KW-1185">Reference proteome</keyword>
<name>A0AAV4RX80_9ARAC</name>
<dbReference type="AlphaFoldDB" id="A0AAV4RX80"/>
<comment type="caution">
    <text evidence="1">The sequence shown here is derived from an EMBL/GenBank/DDBJ whole genome shotgun (WGS) entry which is preliminary data.</text>
</comment>
<dbReference type="Proteomes" id="UP001054837">
    <property type="component" value="Unassembled WGS sequence"/>
</dbReference>